<feature type="transmembrane region" description="Helical" evidence="1">
    <location>
        <begin position="193"/>
        <end position="211"/>
    </location>
</feature>
<sequence length="235" mass="25061">MADTTARLRRTFQYPADDSDSSPSTPSILDEEEQETLIATLATQNHLRNAQFARALLVLPTVATIPYLLTLLRGGPALLPLLALTSLAATTFLLLRLPPTQTGLAALDEGVWSSAPAPVVRAGSEEEEDDFGARRYRAAVAPVSRRRPRGVGILDGGASGEEPLVRYLPVLNAVLSVVVALAGVISRRGAGEYGLLGLGNLPVIIYAVVLGSKMVMASVDPEKELNELRYEYKGA</sequence>
<feature type="transmembrane region" description="Helical" evidence="1">
    <location>
        <begin position="167"/>
        <end position="187"/>
    </location>
</feature>
<evidence type="ECO:0000313" key="3">
    <source>
        <dbReference type="Proteomes" id="UP001172102"/>
    </source>
</evidence>
<name>A0AA39ZX76_9PEZI</name>
<feature type="transmembrane region" description="Helical" evidence="1">
    <location>
        <begin position="52"/>
        <end position="71"/>
    </location>
</feature>
<dbReference type="EMBL" id="JAUKUA010000007">
    <property type="protein sequence ID" value="KAK0705237.1"/>
    <property type="molecule type" value="Genomic_DNA"/>
</dbReference>
<evidence type="ECO:0000313" key="2">
    <source>
        <dbReference type="EMBL" id="KAK0705237.1"/>
    </source>
</evidence>
<keyword evidence="1" id="KW-0812">Transmembrane</keyword>
<proteinExistence type="predicted"/>
<dbReference type="Proteomes" id="UP001172102">
    <property type="component" value="Unassembled WGS sequence"/>
</dbReference>
<keyword evidence="3" id="KW-1185">Reference proteome</keyword>
<protein>
    <submittedName>
        <fullName evidence="2">Uncharacterized protein</fullName>
    </submittedName>
</protein>
<accession>A0AA39ZX76</accession>
<comment type="caution">
    <text evidence="2">The sequence shown here is derived from an EMBL/GenBank/DDBJ whole genome shotgun (WGS) entry which is preliminary data.</text>
</comment>
<keyword evidence="1" id="KW-0472">Membrane</keyword>
<gene>
    <name evidence="2" type="ORF">B0H67DRAFT_375658</name>
</gene>
<dbReference type="AlphaFoldDB" id="A0AA39ZX76"/>
<keyword evidence="1" id="KW-1133">Transmembrane helix</keyword>
<evidence type="ECO:0000256" key="1">
    <source>
        <dbReference type="SAM" id="Phobius"/>
    </source>
</evidence>
<reference evidence="2" key="1">
    <citation type="submission" date="2023-06" db="EMBL/GenBank/DDBJ databases">
        <title>Genome-scale phylogeny and comparative genomics of the fungal order Sordariales.</title>
        <authorList>
            <consortium name="Lawrence Berkeley National Laboratory"/>
            <person name="Hensen N."/>
            <person name="Bonometti L."/>
            <person name="Westerberg I."/>
            <person name="Brannstrom I.O."/>
            <person name="Guillou S."/>
            <person name="Cros-Aarteil S."/>
            <person name="Calhoun S."/>
            <person name="Haridas S."/>
            <person name="Kuo A."/>
            <person name="Mondo S."/>
            <person name="Pangilinan J."/>
            <person name="Riley R."/>
            <person name="Labutti K."/>
            <person name="Andreopoulos B."/>
            <person name="Lipzen A."/>
            <person name="Chen C."/>
            <person name="Yanf M."/>
            <person name="Daum C."/>
            <person name="Ng V."/>
            <person name="Clum A."/>
            <person name="Steindorff A."/>
            <person name="Ohm R."/>
            <person name="Martin F."/>
            <person name="Silar P."/>
            <person name="Natvig D."/>
            <person name="Lalanne C."/>
            <person name="Gautier V."/>
            <person name="Ament-Velasquez S.L."/>
            <person name="Kruys A."/>
            <person name="Hutchinson M.I."/>
            <person name="Powell A.J."/>
            <person name="Barry K."/>
            <person name="Miller A.N."/>
            <person name="Grigoriev I.V."/>
            <person name="Debuchy R."/>
            <person name="Gladieux P."/>
            <person name="Thoren M.H."/>
            <person name="Johannesson H."/>
        </authorList>
    </citation>
    <scope>NUCLEOTIDE SEQUENCE</scope>
    <source>
        <strain evidence="2">SMH4607-1</strain>
    </source>
</reference>
<organism evidence="2 3">
    <name type="scientific">Lasiosphaeris hirsuta</name>
    <dbReference type="NCBI Taxonomy" id="260670"/>
    <lineage>
        <taxon>Eukaryota</taxon>
        <taxon>Fungi</taxon>
        <taxon>Dikarya</taxon>
        <taxon>Ascomycota</taxon>
        <taxon>Pezizomycotina</taxon>
        <taxon>Sordariomycetes</taxon>
        <taxon>Sordariomycetidae</taxon>
        <taxon>Sordariales</taxon>
        <taxon>Lasiosphaeriaceae</taxon>
        <taxon>Lasiosphaeris</taxon>
    </lineage>
</organism>